<dbReference type="EMBL" id="ML122266">
    <property type="protein sequence ID" value="RPD60433.1"/>
    <property type="molecule type" value="Genomic_DNA"/>
</dbReference>
<reference evidence="1" key="1">
    <citation type="journal article" date="2018" name="Genome Biol. Evol.">
        <title>Genomics and development of Lentinus tigrinus, a white-rot wood-decaying mushroom with dimorphic fruiting bodies.</title>
        <authorList>
            <person name="Wu B."/>
            <person name="Xu Z."/>
            <person name="Knudson A."/>
            <person name="Carlson A."/>
            <person name="Chen N."/>
            <person name="Kovaka S."/>
            <person name="LaButti K."/>
            <person name="Lipzen A."/>
            <person name="Pennachio C."/>
            <person name="Riley R."/>
            <person name="Schakwitz W."/>
            <person name="Umezawa K."/>
            <person name="Ohm R.A."/>
            <person name="Grigoriev I.V."/>
            <person name="Nagy L.G."/>
            <person name="Gibbons J."/>
            <person name="Hibbett D."/>
        </authorList>
    </citation>
    <scope>NUCLEOTIDE SEQUENCE [LARGE SCALE GENOMIC DNA]</scope>
    <source>
        <strain evidence="1">ALCF2SS1-6</strain>
    </source>
</reference>
<gene>
    <name evidence="1" type="ORF">L227DRAFT_501983</name>
</gene>
<organism evidence="1 2">
    <name type="scientific">Lentinus tigrinus ALCF2SS1-6</name>
    <dbReference type="NCBI Taxonomy" id="1328759"/>
    <lineage>
        <taxon>Eukaryota</taxon>
        <taxon>Fungi</taxon>
        <taxon>Dikarya</taxon>
        <taxon>Basidiomycota</taxon>
        <taxon>Agaricomycotina</taxon>
        <taxon>Agaricomycetes</taxon>
        <taxon>Polyporales</taxon>
        <taxon>Polyporaceae</taxon>
        <taxon>Lentinus</taxon>
    </lineage>
</organism>
<evidence type="ECO:0008006" key="3">
    <source>
        <dbReference type="Google" id="ProtNLM"/>
    </source>
</evidence>
<proteinExistence type="predicted"/>
<feature type="non-terminal residue" evidence="1">
    <location>
        <position position="1"/>
    </location>
</feature>
<dbReference type="AlphaFoldDB" id="A0A5C2S9D6"/>
<keyword evidence="2" id="KW-1185">Reference proteome</keyword>
<protein>
    <recommendedName>
        <fullName evidence="3">HAT C-terminal dimerisation domain-containing protein</fullName>
    </recommendedName>
</protein>
<evidence type="ECO:0000313" key="1">
    <source>
        <dbReference type="EMBL" id="RPD60433.1"/>
    </source>
</evidence>
<accession>A0A5C2S9D6</accession>
<sequence length="58" mass="6678">YPHLSRMTLSYLTIPGIPVDIEHISSRWTHLPHVRNGLCARSIRALLCLGEWSRLPRS</sequence>
<evidence type="ECO:0000313" key="2">
    <source>
        <dbReference type="Proteomes" id="UP000313359"/>
    </source>
</evidence>
<dbReference type="OrthoDB" id="3268424at2759"/>
<dbReference type="Proteomes" id="UP000313359">
    <property type="component" value="Unassembled WGS sequence"/>
</dbReference>
<name>A0A5C2S9D6_9APHY</name>